<dbReference type="Proteomes" id="UP000305067">
    <property type="component" value="Unassembled WGS sequence"/>
</dbReference>
<keyword evidence="10" id="KW-1185">Reference proteome</keyword>
<feature type="transmembrane region" description="Helical" evidence="7">
    <location>
        <begin position="450"/>
        <end position="470"/>
    </location>
</feature>
<dbReference type="InterPro" id="IPR010920">
    <property type="entry name" value="LSM_dom_sf"/>
</dbReference>
<dbReference type="Gene3D" id="2.30.30.60">
    <property type="match status" value="1"/>
</dbReference>
<feature type="region of interest" description="Disordered" evidence="6">
    <location>
        <begin position="290"/>
        <end position="328"/>
    </location>
</feature>
<dbReference type="GO" id="GO:0005262">
    <property type="term" value="F:calcium channel activity"/>
    <property type="evidence" value="ECO:0007669"/>
    <property type="project" value="TreeGrafter"/>
</dbReference>
<keyword evidence="2 7" id="KW-0812">Transmembrane</keyword>
<feature type="compositionally biased region" description="Basic and acidic residues" evidence="6">
    <location>
        <begin position="294"/>
        <end position="311"/>
    </location>
</feature>
<feature type="transmembrane region" description="Helical" evidence="7">
    <location>
        <begin position="476"/>
        <end position="501"/>
    </location>
</feature>
<dbReference type="InterPro" id="IPR018247">
    <property type="entry name" value="EF_Hand_1_Ca_BS"/>
</dbReference>
<evidence type="ECO:0000313" key="10">
    <source>
        <dbReference type="Proteomes" id="UP000305067"/>
    </source>
</evidence>
<proteinExistence type="predicted"/>
<evidence type="ECO:0000256" key="6">
    <source>
        <dbReference type="SAM" id="MobiDB-lite"/>
    </source>
</evidence>
<evidence type="ECO:0000256" key="5">
    <source>
        <dbReference type="ARBA" id="ARBA00023136"/>
    </source>
</evidence>
<protein>
    <submittedName>
        <fullName evidence="9">Mechanosensitive ion channel-domain-containing protein</fullName>
    </submittedName>
</protein>
<gene>
    <name evidence="9" type="ORF">BDV98DRAFT_560883</name>
</gene>
<dbReference type="PANTHER" id="PTHR31323:SF11">
    <property type="entry name" value="EF-HAND DOMAIN-CONTAINING PROTEIN"/>
    <property type="match status" value="1"/>
</dbReference>
<sequence length="720" mass="81073">MPAEEIRLPPINQKDHHYTDGLPEQPNTAKVTSPQSPDSPHYDSDGTVTGTEDEFDWDHEDGGTGKTQQGKNKQVKGKRLRYVWLLFMKLSRFVRTLLVAVLGAGFFITPLLVVTFQFRESPVRRHVYAWSLWLSIIWAASCVTYLVVDLFPRLIIIVVNLFGGQVERLKTQIELTSAVSGWLKLTLDIVWAWVSLSVIREVYKPPGSYWYIINRVMQALFASGVILLVEKLFLHFVAINFHEKALADRLAENRLGLKALDRLSNAQPVYNKKAPYGKKAGQVHKSMASSLGNIDHHDRGHKENRSKDSHEKHHKGGKRDLKKERRKRKKAITEVIVDQVGGAIGQVALKDSKFNKENDLGGLHSARRLARKLFSTLTDVYPPRQHLIVDDFYPYFKSQEEAIAAFALFDKDTNGDISRREMREAVQRIYGERKALVASLKDVGSAVAKLDAVLSTLALVIVIFVCMLIFNRENTLASLVPMATLVLGFSFIFGNAAATLFESLIFIFSTHVFDVGDLVLIDDQPLFVIEFGLFSTTFRRTDGQYVVAPNNLLANAKTIHNVRRSNSMWETTTIMIAYTTPLETIEEIKTRVGVWMGDHSREWNGYAVNIDKLENQNAIHLVIAIEHRSNWQDWGGRWARRNEFMKALKEILQDLDISYMLPTQPILMPHAPAPGRRGRSTSSRPHGLGNAGLGNSGSVNAGRYHMAPTRGVRIAEEGGG</sequence>
<dbReference type="Gene3D" id="1.10.238.10">
    <property type="entry name" value="EF-hand"/>
    <property type="match status" value="1"/>
</dbReference>
<dbReference type="InterPro" id="IPR011992">
    <property type="entry name" value="EF-hand-dom_pair"/>
</dbReference>
<feature type="region of interest" description="Disordered" evidence="6">
    <location>
        <begin position="668"/>
        <end position="720"/>
    </location>
</feature>
<dbReference type="OrthoDB" id="544685at2759"/>
<dbReference type="InterPro" id="IPR002048">
    <property type="entry name" value="EF_hand_dom"/>
</dbReference>
<dbReference type="SUPFAM" id="SSF47473">
    <property type="entry name" value="EF-hand"/>
    <property type="match status" value="1"/>
</dbReference>
<dbReference type="Pfam" id="PF25886">
    <property type="entry name" value="Msy1"/>
    <property type="match status" value="1"/>
</dbReference>
<feature type="region of interest" description="Disordered" evidence="6">
    <location>
        <begin position="1"/>
        <end position="72"/>
    </location>
</feature>
<dbReference type="GO" id="GO:0006874">
    <property type="term" value="P:intracellular calcium ion homeostasis"/>
    <property type="evidence" value="ECO:0007669"/>
    <property type="project" value="TreeGrafter"/>
</dbReference>
<evidence type="ECO:0000256" key="4">
    <source>
        <dbReference type="ARBA" id="ARBA00022989"/>
    </source>
</evidence>
<evidence type="ECO:0000256" key="3">
    <source>
        <dbReference type="ARBA" id="ARBA00022837"/>
    </source>
</evidence>
<feature type="transmembrane region" description="Helical" evidence="7">
    <location>
        <begin position="130"/>
        <end position="163"/>
    </location>
</feature>
<dbReference type="InterPro" id="IPR006685">
    <property type="entry name" value="MscS_channel_2nd"/>
</dbReference>
<feature type="domain" description="EF-hand" evidence="8">
    <location>
        <begin position="397"/>
        <end position="432"/>
    </location>
</feature>
<evidence type="ECO:0000259" key="8">
    <source>
        <dbReference type="PROSITE" id="PS50222"/>
    </source>
</evidence>
<dbReference type="EMBL" id="ML178816">
    <property type="protein sequence ID" value="TFL05931.1"/>
    <property type="molecule type" value="Genomic_DNA"/>
</dbReference>
<evidence type="ECO:0000313" key="9">
    <source>
        <dbReference type="EMBL" id="TFL05931.1"/>
    </source>
</evidence>
<feature type="transmembrane region" description="Helical" evidence="7">
    <location>
        <begin position="97"/>
        <end position="118"/>
    </location>
</feature>
<dbReference type="SUPFAM" id="SSF50182">
    <property type="entry name" value="Sm-like ribonucleoproteins"/>
    <property type="match status" value="1"/>
</dbReference>
<reference evidence="9 10" key="1">
    <citation type="journal article" date="2019" name="Nat. Ecol. Evol.">
        <title>Megaphylogeny resolves global patterns of mushroom evolution.</title>
        <authorList>
            <person name="Varga T."/>
            <person name="Krizsan K."/>
            <person name="Foldi C."/>
            <person name="Dima B."/>
            <person name="Sanchez-Garcia M."/>
            <person name="Sanchez-Ramirez S."/>
            <person name="Szollosi G.J."/>
            <person name="Szarkandi J.G."/>
            <person name="Papp V."/>
            <person name="Albert L."/>
            <person name="Andreopoulos W."/>
            <person name="Angelini C."/>
            <person name="Antonin V."/>
            <person name="Barry K.W."/>
            <person name="Bougher N.L."/>
            <person name="Buchanan P."/>
            <person name="Buyck B."/>
            <person name="Bense V."/>
            <person name="Catcheside P."/>
            <person name="Chovatia M."/>
            <person name="Cooper J."/>
            <person name="Damon W."/>
            <person name="Desjardin D."/>
            <person name="Finy P."/>
            <person name="Geml J."/>
            <person name="Haridas S."/>
            <person name="Hughes K."/>
            <person name="Justo A."/>
            <person name="Karasinski D."/>
            <person name="Kautmanova I."/>
            <person name="Kiss B."/>
            <person name="Kocsube S."/>
            <person name="Kotiranta H."/>
            <person name="LaButti K.M."/>
            <person name="Lechner B.E."/>
            <person name="Liimatainen K."/>
            <person name="Lipzen A."/>
            <person name="Lukacs Z."/>
            <person name="Mihaltcheva S."/>
            <person name="Morgado L.N."/>
            <person name="Niskanen T."/>
            <person name="Noordeloos M.E."/>
            <person name="Ohm R.A."/>
            <person name="Ortiz-Santana B."/>
            <person name="Ovrebo C."/>
            <person name="Racz N."/>
            <person name="Riley R."/>
            <person name="Savchenko A."/>
            <person name="Shiryaev A."/>
            <person name="Soop K."/>
            <person name="Spirin V."/>
            <person name="Szebenyi C."/>
            <person name="Tomsovsky M."/>
            <person name="Tulloss R.E."/>
            <person name="Uehling J."/>
            <person name="Grigoriev I.V."/>
            <person name="Vagvolgyi C."/>
            <person name="Papp T."/>
            <person name="Martin F.M."/>
            <person name="Miettinen O."/>
            <person name="Hibbett D.S."/>
            <person name="Nagy L.G."/>
        </authorList>
    </citation>
    <scope>NUCLEOTIDE SEQUENCE [LARGE SCALE GENOMIC DNA]</scope>
    <source>
        <strain evidence="9 10">CBS 309.79</strain>
    </source>
</reference>
<comment type="subcellular location">
    <subcellularLocation>
        <location evidence="1">Membrane</location>
    </subcellularLocation>
</comment>
<keyword evidence="5 7" id="KW-0472">Membrane</keyword>
<feature type="compositionally biased region" description="Polar residues" evidence="6">
    <location>
        <begin position="25"/>
        <end position="38"/>
    </location>
</feature>
<evidence type="ECO:0000256" key="1">
    <source>
        <dbReference type="ARBA" id="ARBA00004370"/>
    </source>
</evidence>
<keyword evidence="3" id="KW-0106">Calcium</keyword>
<dbReference type="GO" id="GO:0016020">
    <property type="term" value="C:membrane"/>
    <property type="evidence" value="ECO:0007669"/>
    <property type="project" value="UniProtKB-SubCell"/>
</dbReference>
<name>A0A5C3QZH4_9AGAR</name>
<feature type="compositionally biased region" description="Basic and acidic residues" evidence="6">
    <location>
        <begin position="1"/>
        <end position="19"/>
    </location>
</feature>
<dbReference type="InterPro" id="IPR058650">
    <property type="entry name" value="Msy1/2-like"/>
</dbReference>
<keyword evidence="4 7" id="KW-1133">Transmembrane helix</keyword>
<dbReference type="AlphaFoldDB" id="A0A5C3QZH4"/>
<evidence type="ECO:0000256" key="7">
    <source>
        <dbReference type="SAM" id="Phobius"/>
    </source>
</evidence>
<evidence type="ECO:0000256" key="2">
    <source>
        <dbReference type="ARBA" id="ARBA00022692"/>
    </source>
</evidence>
<dbReference type="InterPro" id="IPR023408">
    <property type="entry name" value="MscS_beta-dom_sf"/>
</dbReference>
<accession>A0A5C3QZH4</accession>
<dbReference type="PANTHER" id="PTHR31323">
    <property type="entry name" value="MECHANOSENSITIVE ION CHANNEL PROTEIN MSY2"/>
    <property type="match status" value="1"/>
</dbReference>
<dbReference type="PROSITE" id="PS00018">
    <property type="entry name" value="EF_HAND_1"/>
    <property type="match status" value="1"/>
</dbReference>
<dbReference type="PROSITE" id="PS50222">
    <property type="entry name" value="EF_HAND_2"/>
    <property type="match status" value="1"/>
</dbReference>
<dbReference type="Pfam" id="PF00924">
    <property type="entry name" value="MS_channel_2nd"/>
    <property type="match status" value="1"/>
</dbReference>
<dbReference type="GO" id="GO:0005509">
    <property type="term" value="F:calcium ion binding"/>
    <property type="evidence" value="ECO:0007669"/>
    <property type="project" value="InterPro"/>
</dbReference>
<organism evidence="9 10">
    <name type="scientific">Pterulicium gracile</name>
    <dbReference type="NCBI Taxonomy" id="1884261"/>
    <lineage>
        <taxon>Eukaryota</taxon>
        <taxon>Fungi</taxon>
        <taxon>Dikarya</taxon>
        <taxon>Basidiomycota</taxon>
        <taxon>Agaricomycotina</taxon>
        <taxon>Agaricomycetes</taxon>
        <taxon>Agaricomycetidae</taxon>
        <taxon>Agaricales</taxon>
        <taxon>Pleurotineae</taxon>
        <taxon>Pterulaceae</taxon>
        <taxon>Pterulicium</taxon>
    </lineage>
</organism>